<evidence type="ECO:0000313" key="4">
    <source>
        <dbReference type="EMBL" id="SFM52243.1"/>
    </source>
</evidence>
<dbReference type="PANTHER" id="PTHR38731:SF3">
    <property type="entry name" value="BLL6125 PROTEIN"/>
    <property type="match status" value="1"/>
</dbReference>
<keyword evidence="5" id="KW-1185">Reference proteome</keyword>
<evidence type="ECO:0000259" key="2">
    <source>
        <dbReference type="Pfam" id="PF04773"/>
    </source>
</evidence>
<evidence type="ECO:0000256" key="1">
    <source>
        <dbReference type="SAM" id="MobiDB-lite"/>
    </source>
</evidence>
<protein>
    <submittedName>
        <fullName evidence="4">FecR family protein</fullName>
    </submittedName>
</protein>
<evidence type="ECO:0000313" key="5">
    <source>
        <dbReference type="Proteomes" id="UP000199048"/>
    </source>
</evidence>
<name>A0A1I4RJS7_9HYPH</name>
<feature type="region of interest" description="Disordered" evidence="1">
    <location>
        <begin position="474"/>
        <end position="530"/>
    </location>
</feature>
<feature type="domain" description="FecR protein" evidence="2">
    <location>
        <begin position="142"/>
        <end position="239"/>
    </location>
</feature>
<feature type="compositionally biased region" description="Low complexity" evidence="1">
    <location>
        <begin position="318"/>
        <end position="344"/>
    </location>
</feature>
<gene>
    <name evidence="4" type="ORF">SAMN05192568_10369</name>
</gene>
<dbReference type="NCBIfam" id="TIGR01965">
    <property type="entry name" value="VCBS_repeat"/>
    <property type="match status" value="1"/>
</dbReference>
<feature type="compositionally biased region" description="Polar residues" evidence="1">
    <location>
        <begin position="496"/>
        <end position="512"/>
    </location>
</feature>
<dbReference type="SUPFAM" id="SSF51120">
    <property type="entry name" value="beta-Roll"/>
    <property type="match status" value="1"/>
</dbReference>
<dbReference type="InterPro" id="IPR040853">
    <property type="entry name" value="RapA2_cadherin-like"/>
</dbReference>
<evidence type="ECO:0000259" key="3">
    <source>
        <dbReference type="Pfam" id="PF17803"/>
    </source>
</evidence>
<dbReference type="OrthoDB" id="5593939at2"/>
<dbReference type="STRING" id="582667.SAMN05192568_10369"/>
<feature type="region of interest" description="Disordered" evidence="1">
    <location>
        <begin position="316"/>
        <end position="369"/>
    </location>
</feature>
<dbReference type="EMBL" id="FOTK01000036">
    <property type="protein sequence ID" value="SFM52243.1"/>
    <property type="molecule type" value="Genomic_DNA"/>
</dbReference>
<feature type="region of interest" description="Disordered" evidence="1">
    <location>
        <begin position="415"/>
        <end position="436"/>
    </location>
</feature>
<dbReference type="Pfam" id="PF17803">
    <property type="entry name" value="Cadherin_4"/>
    <property type="match status" value="1"/>
</dbReference>
<dbReference type="Gene3D" id="2.150.10.10">
    <property type="entry name" value="Serralysin-like metalloprotease, C-terminal"/>
    <property type="match status" value="1"/>
</dbReference>
<feature type="domain" description="RapA2 cadherin-like" evidence="3">
    <location>
        <begin position="790"/>
        <end position="870"/>
    </location>
</feature>
<proteinExistence type="predicted"/>
<reference evidence="5" key="1">
    <citation type="submission" date="2016-10" db="EMBL/GenBank/DDBJ databases">
        <authorList>
            <person name="Varghese N."/>
            <person name="Submissions S."/>
        </authorList>
    </citation>
    <scope>NUCLEOTIDE SEQUENCE [LARGE SCALE GENOMIC DNA]</scope>
    <source>
        <strain evidence="5">BL36</strain>
    </source>
</reference>
<dbReference type="InterPro" id="IPR006860">
    <property type="entry name" value="FecR"/>
</dbReference>
<accession>A0A1I4RJS7</accession>
<sequence length="1048" mass="104023">MLPTHDPTDLSRSSGAFGLVGVVEHPAGGGSDIVVDAELLFQGHYARAQSDLVVSDSHHRVVIHDYFDATTRPVLRSPDGALLPDALIASLVGAQEARVVAENAPEAPRAIGRVESASGGASALRNGVTVALHPGDPIFKGDVVRTDDGGQLGLIFVDGTAFNLDGESRMVVDGMNFQPGATGNNALFSLVQGIITFVAGQTAKSGDMKVATPSATMGIRGTAVHVEIASDHGAVKFSVMTEPDGHTGRYDVFDRDDPNHVLFTVSDPAMVTTVTPNGQGQIAINSAAKTAVETDHETGFLKGVFATVASGVQNPVVTAPSPTSTPTHTPAAGSSSPPNLVAPPTTTPLPAAPAPQGSPGDHSQAAPPTATPVLASADAQSARAQDAAVPTSVTTLQEATIHSTAAVVQVPMQSTPEPHASTHAGVPGAGNEAVGSSQIEPPAAVVPALERAPLAVPESQAVVQVRSVIQPLPVEAHTPSPGPTPSSNGDAVPSGAATSVVGSEPSDPSVTGSVPVGTAGGSGLGSSVPAPIPDHPLSVADVTGAVTAAARLSADTAHGLLANVPGASVASVGLVGGAIVAMASGSLTLAGQYGTLTVLGDGSYSYRADHAAALAAGGTGLDSFAYTARDPLEHTATSTLVLTVTGVNDAPVFDGVATPGASLSLKTPTGSGVEHASGSLHFTDPDLTDRPTASVLAQTISALDASGHALNLTAAQTAVLEHAFSIGASGPIANAGSVTWSYDLADAAFAFLGAGQTAVVTSTIGVDDHHGGVATQDVVIQLAGAAAPASPAPFALADIGGVAQGGAITVDAQHGVLANDTGNGSNASLHVISVASMNTGLAVPVTGPLAIPVVGDYGILTLSADGSYSYHAYSGALPSDTVAQDVFNYLVSDQQGRSSSASLTITVGNPSMTYVNATGMNDGPGQILSGSNGPTVLDGGNGDDHLTAGNGPTALIGGPGDDDMTGGAGPDTFVFSGQFGHDTVHGFDVVKDVLQFDHTVFNSVSAVLAAAHDGVGGVVITDLLGHSLTLLNVTKQALTAHAGDLHIV</sequence>
<dbReference type="AlphaFoldDB" id="A0A1I4RJS7"/>
<dbReference type="PRINTS" id="PR00313">
    <property type="entry name" value="CABNDNGRPT"/>
</dbReference>
<dbReference type="InterPro" id="IPR011049">
    <property type="entry name" value="Serralysin-like_metalloprot_C"/>
</dbReference>
<dbReference type="PANTHER" id="PTHR38731">
    <property type="entry name" value="LIPL45-RELATED LIPOPROTEIN-RELATED"/>
    <property type="match status" value="1"/>
</dbReference>
<organism evidence="4 5">
    <name type="scientific">Methylobacterium pseudosasicola</name>
    <dbReference type="NCBI Taxonomy" id="582667"/>
    <lineage>
        <taxon>Bacteria</taxon>
        <taxon>Pseudomonadati</taxon>
        <taxon>Pseudomonadota</taxon>
        <taxon>Alphaproteobacteria</taxon>
        <taxon>Hyphomicrobiales</taxon>
        <taxon>Methylobacteriaceae</taxon>
        <taxon>Methylobacterium</taxon>
    </lineage>
</organism>
<dbReference type="Proteomes" id="UP000199048">
    <property type="component" value="Unassembled WGS sequence"/>
</dbReference>
<dbReference type="InterPro" id="IPR010221">
    <property type="entry name" value="VCBS_dom"/>
</dbReference>
<dbReference type="Pfam" id="PF04773">
    <property type="entry name" value="FecR"/>
    <property type="match status" value="1"/>
</dbReference>